<dbReference type="Pfam" id="PF00106">
    <property type="entry name" value="adh_short"/>
    <property type="match status" value="1"/>
</dbReference>
<dbReference type="Gene3D" id="3.40.50.720">
    <property type="entry name" value="NAD(P)-binding Rossmann-like Domain"/>
    <property type="match status" value="1"/>
</dbReference>
<evidence type="ECO:0000256" key="3">
    <source>
        <dbReference type="ARBA" id="ARBA00023002"/>
    </source>
</evidence>
<dbReference type="OrthoDB" id="417891at2759"/>
<proteinExistence type="inferred from homology"/>
<dbReference type="GeneID" id="43582262"/>
<gene>
    <name evidence="5" type="ORF">SAPINGB_P003444</name>
</gene>
<protein>
    <recommendedName>
        <fullName evidence="7">3-oxoacyl-[acyl-carrier-protein] reductase</fullName>
    </recommendedName>
</protein>
<dbReference type="GO" id="GO:0006633">
    <property type="term" value="P:fatty acid biosynthetic process"/>
    <property type="evidence" value="ECO:0007669"/>
    <property type="project" value="TreeGrafter"/>
</dbReference>
<dbReference type="EMBL" id="CABVLU010000003">
    <property type="protein sequence ID" value="VVT53181.1"/>
    <property type="molecule type" value="Genomic_DNA"/>
</dbReference>
<dbReference type="InterPro" id="IPR002347">
    <property type="entry name" value="SDR_fam"/>
</dbReference>
<dbReference type="FunFam" id="3.40.50.720:FF:000173">
    <property type="entry name" value="3-oxoacyl-[acyl-carrier protein] reductase"/>
    <property type="match status" value="1"/>
</dbReference>
<dbReference type="PRINTS" id="PR00081">
    <property type="entry name" value="GDHRDH"/>
</dbReference>
<evidence type="ECO:0000256" key="1">
    <source>
        <dbReference type="ARBA" id="ARBA00006484"/>
    </source>
</evidence>
<accession>A0A5E8BQC5</accession>
<reference evidence="5 6" key="1">
    <citation type="submission" date="2019-09" db="EMBL/GenBank/DDBJ databases">
        <authorList>
            <person name="Brejova B."/>
        </authorList>
    </citation>
    <scope>NUCLEOTIDE SEQUENCE [LARGE SCALE GENOMIC DNA]</scope>
</reference>
<dbReference type="Proteomes" id="UP000398389">
    <property type="component" value="Unassembled WGS sequence"/>
</dbReference>
<dbReference type="GO" id="GO:0048038">
    <property type="term" value="F:quinone binding"/>
    <property type="evidence" value="ECO:0007669"/>
    <property type="project" value="TreeGrafter"/>
</dbReference>
<evidence type="ECO:0008006" key="7">
    <source>
        <dbReference type="Google" id="ProtNLM"/>
    </source>
</evidence>
<keyword evidence="3" id="KW-0560">Oxidoreductase</keyword>
<evidence type="ECO:0000256" key="2">
    <source>
        <dbReference type="ARBA" id="ARBA00022857"/>
    </source>
</evidence>
<dbReference type="PANTHER" id="PTHR42760">
    <property type="entry name" value="SHORT-CHAIN DEHYDROGENASES/REDUCTASES FAMILY MEMBER"/>
    <property type="match status" value="1"/>
</dbReference>
<organism evidence="5 6">
    <name type="scientific">Magnusiomyces paraingens</name>
    <dbReference type="NCBI Taxonomy" id="2606893"/>
    <lineage>
        <taxon>Eukaryota</taxon>
        <taxon>Fungi</taxon>
        <taxon>Dikarya</taxon>
        <taxon>Ascomycota</taxon>
        <taxon>Saccharomycotina</taxon>
        <taxon>Dipodascomycetes</taxon>
        <taxon>Dipodascales</taxon>
        <taxon>Dipodascaceae</taxon>
        <taxon>Magnusiomyces</taxon>
    </lineage>
</organism>
<keyword evidence="2" id="KW-0521">NADP</keyword>
<dbReference type="PROSITE" id="PS00061">
    <property type="entry name" value="ADH_SHORT"/>
    <property type="match status" value="1"/>
</dbReference>
<dbReference type="InterPro" id="IPR020904">
    <property type="entry name" value="Sc_DH/Rdtase_CS"/>
</dbReference>
<dbReference type="PANTHER" id="PTHR42760:SF133">
    <property type="entry name" value="3-OXOACYL-[ACYL-CARRIER-PROTEIN] REDUCTASE"/>
    <property type="match status" value="1"/>
</dbReference>
<keyword evidence="6" id="KW-1185">Reference proteome</keyword>
<sequence>MHLTKSLFSSQNQLRLLGKKALITGGSQGIGLSIAKKFAEEGASVILLSRTKEKLESAVTTLPVHNPTEQNHSIAVFDIASKKTFNDTDIGTKLSTIDILVNSAGIAQSSLLLTTPRDYINDLVDTNLLGTIFSTQSMIKPMIRKKKGCIINISSVLGVRGVKGTSVYAATKAGVIGFTRSLAVELGSRNIRVNAICPGLVDTSMTNDMDKSLIELYTSQSPTKSLIPVEEISNAALTLALSDHMNGSVLTIDDGFTA</sequence>
<evidence type="ECO:0000256" key="4">
    <source>
        <dbReference type="RuleBase" id="RU000363"/>
    </source>
</evidence>
<dbReference type="GO" id="GO:0016616">
    <property type="term" value="F:oxidoreductase activity, acting on the CH-OH group of donors, NAD or NADP as acceptor"/>
    <property type="evidence" value="ECO:0007669"/>
    <property type="project" value="TreeGrafter"/>
</dbReference>
<dbReference type="SUPFAM" id="SSF51735">
    <property type="entry name" value="NAD(P)-binding Rossmann-fold domains"/>
    <property type="match status" value="1"/>
</dbReference>
<dbReference type="AlphaFoldDB" id="A0A5E8BQC5"/>
<evidence type="ECO:0000313" key="6">
    <source>
        <dbReference type="Proteomes" id="UP000398389"/>
    </source>
</evidence>
<dbReference type="PRINTS" id="PR00080">
    <property type="entry name" value="SDRFAMILY"/>
</dbReference>
<dbReference type="RefSeq" id="XP_031854053.1">
    <property type="nucleotide sequence ID" value="XM_031998162.1"/>
</dbReference>
<evidence type="ECO:0000313" key="5">
    <source>
        <dbReference type="EMBL" id="VVT53181.1"/>
    </source>
</evidence>
<comment type="similarity">
    <text evidence="1 4">Belongs to the short-chain dehydrogenases/reductases (SDR) family.</text>
</comment>
<name>A0A5E8BQC5_9ASCO</name>
<dbReference type="InterPro" id="IPR036291">
    <property type="entry name" value="NAD(P)-bd_dom_sf"/>
</dbReference>